<dbReference type="GO" id="GO:0003727">
    <property type="term" value="F:single-stranded RNA binding"/>
    <property type="evidence" value="ECO:0007669"/>
    <property type="project" value="TreeGrafter"/>
</dbReference>
<comment type="subcellular location">
    <subcellularLocation>
        <location evidence="1">Cytoplasm</location>
    </subcellularLocation>
</comment>
<feature type="compositionally biased region" description="Polar residues" evidence="6">
    <location>
        <begin position="364"/>
        <end position="374"/>
    </location>
</feature>
<feature type="compositionally biased region" description="Polar residues" evidence="6">
    <location>
        <begin position="345"/>
        <end position="356"/>
    </location>
</feature>
<dbReference type="PANTHER" id="PTHR28511">
    <property type="entry name" value="ENDONUCLEASE V"/>
    <property type="match status" value="1"/>
</dbReference>
<evidence type="ECO:0000256" key="6">
    <source>
        <dbReference type="SAM" id="MobiDB-lite"/>
    </source>
</evidence>
<keyword evidence="5" id="KW-0378">Hydrolase</keyword>
<dbReference type="EMBL" id="PYSW02000010">
    <property type="protein sequence ID" value="KAG2388275.1"/>
    <property type="molecule type" value="Genomic_DNA"/>
</dbReference>
<evidence type="ECO:0000313" key="7">
    <source>
        <dbReference type="EMBL" id="KAG2388275.1"/>
    </source>
</evidence>
<comment type="caution">
    <text evidence="7">The sequence shown here is derived from an EMBL/GenBank/DDBJ whole genome shotgun (WGS) entry which is preliminary data.</text>
</comment>
<evidence type="ECO:0000313" key="8">
    <source>
        <dbReference type="Proteomes" id="UP000816034"/>
    </source>
</evidence>
<dbReference type="Proteomes" id="UP000816034">
    <property type="component" value="Unassembled WGS sequence"/>
</dbReference>
<keyword evidence="8" id="KW-1185">Reference proteome</keyword>
<reference evidence="7 8" key="1">
    <citation type="journal article" date="2018" name="BMC Genomics">
        <title>The genome of Naegleria lovaniensis, the basis for a comparative approach to unravel pathogenicity factors of the human pathogenic amoeba N. fowleri.</title>
        <authorList>
            <person name="Liechti N."/>
            <person name="Schurch N."/>
            <person name="Bruggmann R."/>
            <person name="Wittwer M."/>
        </authorList>
    </citation>
    <scope>NUCLEOTIDE SEQUENCE [LARGE SCALE GENOMIC DNA]</scope>
    <source>
        <strain evidence="7 8">ATCC 30569</strain>
    </source>
</reference>
<dbReference type="HAMAP" id="MF_00801">
    <property type="entry name" value="Endonuclease_5"/>
    <property type="match status" value="1"/>
</dbReference>
<dbReference type="CDD" id="cd06559">
    <property type="entry name" value="Endonuclease_V"/>
    <property type="match status" value="1"/>
</dbReference>
<dbReference type="GO" id="GO:0016891">
    <property type="term" value="F:RNA endonuclease activity producing 5'-phosphomonoesters, hydrolytic mechanism"/>
    <property type="evidence" value="ECO:0007669"/>
    <property type="project" value="TreeGrafter"/>
</dbReference>
<evidence type="ECO:0000256" key="2">
    <source>
        <dbReference type="ARBA" id="ARBA00022490"/>
    </source>
</evidence>
<keyword evidence="4" id="KW-0255">Endonuclease</keyword>
<evidence type="ECO:0008006" key="9">
    <source>
        <dbReference type="Google" id="ProtNLM"/>
    </source>
</evidence>
<proteinExistence type="inferred from homology"/>
<gene>
    <name evidence="7" type="ORF">C9374_000439</name>
</gene>
<dbReference type="AlphaFoldDB" id="A0AA88GWI2"/>
<accession>A0AA88GWI2</accession>
<keyword evidence="3" id="KW-0540">Nuclease</keyword>
<evidence type="ECO:0000256" key="4">
    <source>
        <dbReference type="ARBA" id="ARBA00022759"/>
    </source>
</evidence>
<dbReference type="GO" id="GO:0005737">
    <property type="term" value="C:cytoplasm"/>
    <property type="evidence" value="ECO:0007669"/>
    <property type="project" value="UniProtKB-SubCell"/>
</dbReference>
<feature type="region of interest" description="Disordered" evidence="6">
    <location>
        <begin position="1"/>
        <end position="26"/>
    </location>
</feature>
<feature type="compositionally biased region" description="Low complexity" evidence="6">
    <location>
        <begin position="11"/>
        <end position="26"/>
    </location>
</feature>
<sequence>MSSWADLLRGSSSNPSSHSASSSSSNKFTSISAACTTIGSPQQPKLTSVKQTSKTFVSIPAASTSNQNIHPNPNQNNMASSSLVMTSSSLPATTTSVVSLSTLKQQWKMEQLNLKKQLKLYNETSFDPTRLSTTLKYIGGVDISFNSVDPNQAVASLVVLSFPDLKVIYENYHHVTMTVPYIAGFLGFREVPHYVKLLDELKRTQPQIFPQVILVDGNGILHQRGFGSACHLGVIANVPTIGVAKKMLYVDGITEEQVQELDENELERKGDYAYLTGKFGNDLGVMLLTSDVYHEPVYVSIGHCVSLTTAIEIVTMCCIDKIPEPIKQADLRSRKIAKNYDMNKTKFNNRSNTNTKGQDRLHDNGSQYGRQQQPTKKKKH</sequence>
<evidence type="ECO:0000256" key="3">
    <source>
        <dbReference type="ARBA" id="ARBA00022722"/>
    </source>
</evidence>
<dbReference type="PANTHER" id="PTHR28511:SF1">
    <property type="entry name" value="ENDONUCLEASE V"/>
    <property type="match status" value="1"/>
</dbReference>
<evidence type="ECO:0000256" key="1">
    <source>
        <dbReference type="ARBA" id="ARBA00004496"/>
    </source>
</evidence>
<feature type="region of interest" description="Disordered" evidence="6">
    <location>
        <begin position="342"/>
        <end position="380"/>
    </location>
</feature>
<organism evidence="7 8">
    <name type="scientific">Naegleria lovaniensis</name>
    <name type="common">Amoeba</name>
    <dbReference type="NCBI Taxonomy" id="51637"/>
    <lineage>
        <taxon>Eukaryota</taxon>
        <taxon>Discoba</taxon>
        <taxon>Heterolobosea</taxon>
        <taxon>Tetramitia</taxon>
        <taxon>Eutetramitia</taxon>
        <taxon>Vahlkampfiidae</taxon>
        <taxon>Naegleria</taxon>
    </lineage>
</organism>
<dbReference type="Gene3D" id="3.30.2170.10">
    <property type="entry name" value="archaeoglobus fulgidus dsm 4304 superfamily"/>
    <property type="match status" value="1"/>
</dbReference>
<dbReference type="GO" id="GO:0005730">
    <property type="term" value="C:nucleolus"/>
    <property type="evidence" value="ECO:0007669"/>
    <property type="project" value="TreeGrafter"/>
</dbReference>
<evidence type="ECO:0000256" key="5">
    <source>
        <dbReference type="ARBA" id="ARBA00022801"/>
    </source>
</evidence>
<name>A0AA88GWI2_NAELO</name>
<dbReference type="Pfam" id="PF04493">
    <property type="entry name" value="Endonuclease_5"/>
    <property type="match status" value="1"/>
</dbReference>
<dbReference type="GO" id="GO:0006281">
    <property type="term" value="P:DNA repair"/>
    <property type="evidence" value="ECO:0007669"/>
    <property type="project" value="InterPro"/>
</dbReference>
<protein>
    <recommendedName>
        <fullName evidence="9">Endonuclease V</fullName>
    </recommendedName>
</protein>
<dbReference type="InterPro" id="IPR007581">
    <property type="entry name" value="Endonuclease-V"/>
</dbReference>
<keyword evidence="2" id="KW-0963">Cytoplasm</keyword>
<dbReference type="GeneID" id="68092901"/>
<dbReference type="RefSeq" id="XP_044552267.1">
    <property type="nucleotide sequence ID" value="XM_044694023.1"/>
</dbReference>